<keyword evidence="2" id="KW-0413">Isomerase</keyword>
<sequence length="420" mass="46116">MIENNGMVPSFSKVLGSDICIIEASIQNLLGGGHQKASLDDTFYTLMEEFFSLHAVSIYKTLTNEFSLKLRVGQLANAFYEQFPRLIPQIAGGEQEEVKDLISSLFLSEVLGSEDAGMHLVLAMLAPKESSYALLQEFITAGKLVLPSLMLEKQGDAGIITFLNQDTLNAEDDQLVADFETVIDIVYLADHIKVGVLRGGTVNHPKYQGKRVFSAGINLKYLHYKKITFLDFLIGRELGCVNKLIHGVRVDKGQLSSKLHAVDKPWISAVDTFAIGGGMQLLLVSDYVIGEKGCYANLPAAKEGIIPGVANLRLATIATDRLAKQVILHGQKVWASSDEGKLIFDEVVEKEDMDKAIDAAIELMSAPAVVANKKMLTIAREPLAAVKDYMHHFSKEQAKRKYAEDVKNKVSQFTAAAEIK</sequence>
<dbReference type="PANTHER" id="PTHR11941">
    <property type="entry name" value="ENOYL-COA HYDRATASE-RELATED"/>
    <property type="match status" value="1"/>
</dbReference>
<dbReference type="CDD" id="cd06558">
    <property type="entry name" value="crotonase-like"/>
    <property type="match status" value="1"/>
</dbReference>
<dbReference type="InterPro" id="IPR001753">
    <property type="entry name" value="Enoyl-CoA_hydra/iso"/>
</dbReference>
<gene>
    <name evidence="2" type="ORF">HG263_19180</name>
</gene>
<accession>A0A849VLS7</accession>
<dbReference type="SUPFAM" id="SSF52096">
    <property type="entry name" value="ClpP/crotonase"/>
    <property type="match status" value="1"/>
</dbReference>
<dbReference type="GO" id="GO:0016853">
    <property type="term" value="F:isomerase activity"/>
    <property type="evidence" value="ECO:0007669"/>
    <property type="project" value="UniProtKB-KW"/>
</dbReference>
<dbReference type="Gene3D" id="1.20.58.1300">
    <property type="match status" value="1"/>
</dbReference>
<comment type="similarity">
    <text evidence="1">Belongs to the enoyl-CoA hydratase/isomerase family.</text>
</comment>
<dbReference type="InterPro" id="IPR029045">
    <property type="entry name" value="ClpP/crotonase-like_dom_sf"/>
</dbReference>
<reference evidence="2 3" key="1">
    <citation type="submission" date="2020-04" db="EMBL/GenBank/DDBJ databases">
        <title>Pseudoalteromonas caenipelagi sp. nov., isolated from a tidal flat.</title>
        <authorList>
            <person name="Park S."/>
            <person name="Yoon J.-H."/>
        </authorList>
    </citation>
    <scope>NUCLEOTIDE SEQUENCE [LARGE SCALE GENOMIC DNA]</scope>
    <source>
        <strain evidence="2 3">JBTF-M23</strain>
    </source>
</reference>
<dbReference type="Pfam" id="PF00378">
    <property type="entry name" value="ECH_1"/>
    <property type="match status" value="1"/>
</dbReference>
<dbReference type="PANTHER" id="PTHR11941:SF54">
    <property type="entry name" value="ENOYL-COA HYDRATASE, MITOCHONDRIAL"/>
    <property type="match status" value="1"/>
</dbReference>
<proteinExistence type="inferred from homology"/>
<evidence type="ECO:0000256" key="1">
    <source>
        <dbReference type="ARBA" id="ARBA00005254"/>
    </source>
</evidence>
<dbReference type="AlphaFoldDB" id="A0A849VLS7"/>
<dbReference type="RefSeq" id="WP_171627686.1">
    <property type="nucleotide sequence ID" value="NZ_JABBPG010000010.1"/>
</dbReference>
<protein>
    <submittedName>
        <fullName evidence="2">Enoyl-CoA hydratase/isomerase family protein</fullName>
    </submittedName>
</protein>
<evidence type="ECO:0000313" key="3">
    <source>
        <dbReference type="Proteomes" id="UP000586305"/>
    </source>
</evidence>
<comment type="caution">
    <text evidence="2">The sequence shown here is derived from an EMBL/GenBank/DDBJ whole genome shotgun (WGS) entry which is preliminary data.</text>
</comment>
<dbReference type="EMBL" id="JABBPG010000010">
    <property type="protein sequence ID" value="NOU52631.1"/>
    <property type="molecule type" value="Genomic_DNA"/>
</dbReference>
<dbReference type="GO" id="GO:0006635">
    <property type="term" value="P:fatty acid beta-oxidation"/>
    <property type="evidence" value="ECO:0007669"/>
    <property type="project" value="TreeGrafter"/>
</dbReference>
<name>A0A849VLS7_9GAMM</name>
<organism evidence="2 3">
    <name type="scientific">Pseudoalteromonas caenipelagi</name>
    <dbReference type="NCBI Taxonomy" id="2726988"/>
    <lineage>
        <taxon>Bacteria</taxon>
        <taxon>Pseudomonadati</taxon>
        <taxon>Pseudomonadota</taxon>
        <taxon>Gammaproteobacteria</taxon>
        <taxon>Alteromonadales</taxon>
        <taxon>Pseudoalteromonadaceae</taxon>
        <taxon>Pseudoalteromonas</taxon>
    </lineage>
</organism>
<dbReference type="Gene3D" id="3.90.226.10">
    <property type="entry name" value="2-enoyl-CoA Hydratase, Chain A, domain 1"/>
    <property type="match status" value="1"/>
</dbReference>
<dbReference type="Proteomes" id="UP000586305">
    <property type="component" value="Unassembled WGS sequence"/>
</dbReference>
<keyword evidence="3" id="KW-1185">Reference proteome</keyword>
<evidence type="ECO:0000313" key="2">
    <source>
        <dbReference type="EMBL" id="NOU52631.1"/>
    </source>
</evidence>